<keyword evidence="13" id="KW-1185">Reference proteome</keyword>
<protein>
    <recommendedName>
        <fullName evidence="2">Cytochrome bc1 complex Rieske iron-sulfur subunit</fullName>
    </recommendedName>
    <alternativeName>
        <fullName evidence="8">Cytochrome bc1 reductase complex subunit QcrA</fullName>
    </alternativeName>
</protein>
<dbReference type="InterPro" id="IPR017941">
    <property type="entry name" value="Rieske_2Fe-2S"/>
</dbReference>
<dbReference type="InterPro" id="IPR014349">
    <property type="entry name" value="Rieske_Fe-S_prot"/>
</dbReference>
<evidence type="ECO:0000256" key="3">
    <source>
        <dbReference type="ARBA" id="ARBA00022714"/>
    </source>
</evidence>
<dbReference type="PRINTS" id="PR00162">
    <property type="entry name" value="RIESKE"/>
</dbReference>
<evidence type="ECO:0000256" key="11">
    <source>
        <dbReference type="SAM" id="SignalP"/>
    </source>
</evidence>
<dbReference type="GO" id="GO:0016705">
    <property type="term" value="F:oxidoreductase activity, acting on paired donors, with incorporation or reduction of molecular oxygen"/>
    <property type="evidence" value="ECO:0007669"/>
    <property type="project" value="UniProtKB-ARBA"/>
</dbReference>
<dbReference type="GO" id="GO:0046872">
    <property type="term" value="F:metal ion binding"/>
    <property type="evidence" value="ECO:0007669"/>
    <property type="project" value="UniProtKB-KW"/>
</dbReference>
<dbReference type="CDD" id="cd03467">
    <property type="entry name" value="Rieske"/>
    <property type="match status" value="1"/>
</dbReference>
<dbReference type="AlphaFoldDB" id="A0A4R8V7V6"/>
<organism evidence="12 13">
    <name type="scientific">Terrimesophilobacter mesophilus</name>
    <dbReference type="NCBI Taxonomy" id="433647"/>
    <lineage>
        <taxon>Bacteria</taxon>
        <taxon>Bacillati</taxon>
        <taxon>Actinomycetota</taxon>
        <taxon>Actinomycetes</taxon>
        <taxon>Micrococcales</taxon>
        <taxon>Microbacteriaceae</taxon>
        <taxon>Terrimesophilobacter</taxon>
    </lineage>
</organism>
<evidence type="ECO:0000256" key="10">
    <source>
        <dbReference type="SAM" id="MobiDB-lite"/>
    </source>
</evidence>
<accession>A0A4R8V7V6</accession>
<evidence type="ECO:0000256" key="1">
    <source>
        <dbReference type="ARBA" id="ARBA00002494"/>
    </source>
</evidence>
<comment type="cofactor">
    <cofactor evidence="9">
        <name>[2Fe-2S] cluster</name>
        <dbReference type="ChEBI" id="CHEBI:190135"/>
    </cofactor>
</comment>
<reference evidence="12 13" key="1">
    <citation type="submission" date="2019-03" db="EMBL/GenBank/DDBJ databases">
        <title>Genomics of glacier-inhabiting Cryobacterium strains.</title>
        <authorList>
            <person name="Liu Q."/>
            <person name="Xin Y.-H."/>
        </authorList>
    </citation>
    <scope>NUCLEOTIDE SEQUENCE [LARGE SCALE GENOMIC DNA]</scope>
    <source>
        <strain evidence="12 13">CGMCC 1.10440</strain>
    </source>
</reference>
<name>A0A4R8V7V6_9MICO</name>
<keyword evidence="3" id="KW-0001">2Fe-2S</keyword>
<gene>
    <name evidence="12" type="ORF">E3N84_03575</name>
</gene>
<dbReference type="Pfam" id="PF00355">
    <property type="entry name" value="Rieske"/>
    <property type="match status" value="1"/>
</dbReference>
<evidence type="ECO:0000256" key="8">
    <source>
        <dbReference type="ARBA" id="ARBA00029586"/>
    </source>
</evidence>
<feature type="chain" id="PRO_5038643134" description="Cytochrome bc1 complex Rieske iron-sulfur subunit" evidence="11">
    <location>
        <begin position="27"/>
        <end position="162"/>
    </location>
</feature>
<evidence type="ECO:0000313" key="13">
    <source>
        <dbReference type="Proteomes" id="UP000298488"/>
    </source>
</evidence>
<dbReference type="Proteomes" id="UP000298488">
    <property type="component" value="Unassembled WGS sequence"/>
</dbReference>
<proteinExistence type="predicted"/>
<dbReference type="SUPFAM" id="SSF50022">
    <property type="entry name" value="ISP domain"/>
    <property type="match status" value="1"/>
</dbReference>
<dbReference type="EMBL" id="SOFI01000003">
    <property type="protein sequence ID" value="TFB79214.1"/>
    <property type="molecule type" value="Genomic_DNA"/>
</dbReference>
<dbReference type="InterPro" id="IPR005805">
    <property type="entry name" value="Rieske_Fe-S_prot_C"/>
</dbReference>
<keyword evidence="11" id="KW-0732">Signal</keyword>
<comment type="function">
    <text evidence="1">Iron-sulfur subunit of the cytochrome bc1 complex, an essential component of the respiratory electron transport chain required for ATP synthesis. The bc1 complex catalyzes the oxidation of menaquinol and the reduction of cytochrome c in the respiratory chain. The bc1 complex operates through a Q-cycle mechanism that couples electron transfer to generation of the proton gradient that drives ATP synthesis.</text>
</comment>
<evidence type="ECO:0000256" key="6">
    <source>
        <dbReference type="ARBA" id="ARBA00023014"/>
    </source>
</evidence>
<evidence type="ECO:0000256" key="7">
    <source>
        <dbReference type="ARBA" id="ARBA00023157"/>
    </source>
</evidence>
<dbReference type="PROSITE" id="PS51318">
    <property type="entry name" value="TAT"/>
    <property type="match status" value="1"/>
</dbReference>
<dbReference type="GO" id="GO:0016020">
    <property type="term" value="C:membrane"/>
    <property type="evidence" value="ECO:0007669"/>
    <property type="project" value="InterPro"/>
</dbReference>
<evidence type="ECO:0000256" key="4">
    <source>
        <dbReference type="ARBA" id="ARBA00022723"/>
    </source>
</evidence>
<evidence type="ECO:0000256" key="2">
    <source>
        <dbReference type="ARBA" id="ARBA00015816"/>
    </source>
</evidence>
<dbReference type="RefSeq" id="WP_104095094.1">
    <property type="nucleotide sequence ID" value="NZ_JACHBP010000001.1"/>
</dbReference>
<dbReference type="PROSITE" id="PS51257">
    <property type="entry name" value="PROKAR_LIPOPROTEIN"/>
    <property type="match status" value="1"/>
</dbReference>
<dbReference type="OrthoDB" id="25106at2"/>
<dbReference type="InterPro" id="IPR006311">
    <property type="entry name" value="TAT_signal"/>
</dbReference>
<dbReference type="PROSITE" id="PS51296">
    <property type="entry name" value="RIESKE"/>
    <property type="match status" value="1"/>
</dbReference>
<evidence type="ECO:0000256" key="9">
    <source>
        <dbReference type="ARBA" id="ARBA00034078"/>
    </source>
</evidence>
<dbReference type="GO" id="GO:0004497">
    <property type="term" value="F:monooxygenase activity"/>
    <property type="evidence" value="ECO:0007669"/>
    <property type="project" value="UniProtKB-ARBA"/>
</dbReference>
<dbReference type="Gene3D" id="2.102.10.10">
    <property type="entry name" value="Rieske [2Fe-2S] iron-sulphur domain"/>
    <property type="match status" value="1"/>
</dbReference>
<comment type="caution">
    <text evidence="12">The sequence shown here is derived from an EMBL/GenBank/DDBJ whole genome shotgun (WGS) entry which is preliminary data.</text>
</comment>
<evidence type="ECO:0000256" key="5">
    <source>
        <dbReference type="ARBA" id="ARBA00023004"/>
    </source>
</evidence>
<keyword evidence="5" id="KW-0408">Iron</keyword>
<dbReference type="InterPro" id="IPR036922">
    <property type="entry name" value="Rieske_2Fe-2S_sf"/>
</dbReference>
<feature type="region of interest" description="Disordered" evidence="10">
    <location>
        <begin position="35"/>
        <end position="55"/>
    </location>
</feature>
<keyword evidence="7" id="KW-1015">Disulfide bond</keyword>
<sequence length="162" mass="15907">MTDLTRRSLITTGGVAALGSSALMLAACAPAPLKPTPHAPSPAESSGASIQRPPAQIPVASPLPSGTQLTKVADIPVGGTAAVTVDGQDILLAQPAAGKVVAFSAICTHQGCMVSPAGGEFDCSCHGSRFEAADGAVLKGPAVRPLHPIAVSVADDGAVIIA</sequence>
<keyword evidence="4" id="KW-0479">Metal-binding</keyword>
<keyword evidence="6" id="KW-0411">Iron-sulfur</keyword>
<feature type="signal peptide" evidence="11">
    <location>
        <begin position="1"/>
        <end position="26"/>
    </location>
</feature>
<dbReference type="GO" id="GO:0051537">
    <property type="term" value="F:2 iron, 2 sulfur cluster binding"/>
    <property type="evidence" value="ECO:0007669"/>
    <property type="project" value="UniProtKB-KW"/>
</dbReference>
<evidence type="ECO:0000313" key="12">
    <source>
        <dbReference type="EMBL" id="TFB79214.1"/>
    </source>
</evidence>
<dbReference type="PANTHER" id="PTHR10134">
    <property type="entry name" value="CYTOCHROME B-C1 COMPLEX SUBUNIT RIESKE, MITOCHONDRIAL"/>
    <property type="match status" value="1"/>
</dbReference>